<dbReference type="InterPro" id="IPR011993">
    <property type="entry name" value="PH-like_dom_sf"/>
</dbReference>
<name>A0A0B6XUS5_9EUPU</name>
<accession>A0A0B6XUS5</accession>
<organism evidence="1">
    <name type="scientific">Arion vulgaris</name>
    <dbReference type="NCBI Taxonomy" id="1028688"/>
    <lineage>
        <taxon>Eukaryota</taxon>
        <taxon>Metazoa</taxon>
        <taxon>Spiralia</taxon>
        <taxon>Lophotrochozoa</taxon>
        <taxon>Mollusca</taxon>
        <taxon>Gastropoda</taxon>
        <taxon>Heterobranchia</taxon>
        <taxon>Euthyneura</taxon>
        <taxon>Panpulmonata</taxon>
        <taxon>Eupulmonata</taxon>
        <taxon>Stylommatophora</taxon>
        <taxon>Helicina</taxon>
        <taxon>Arionoidea</taxon>
        <taxon>Arionidae</taxon>
        <taxon>Arion</taxon>
    </lineage>
</organism>
<gene>
    <name evidence="1" type="primary">ORF974</name>
</gene>
<proteinExistence type="predicted"/>
<evidence type="ECO:0008006" key="2">
    <source>
        <dbReference type="Google" id="ProtNLM"/>
    </source>
</evidence>
<feature type="non-terminal residue" evidence="1">
    <location>
        <position position="1"/>
    </location>
</feature>
<reference evidence="1" key="1">
    <citation type="submission" date="2014-12" db="EMBL/GenBank/DDBJ databases">
        <title>Insight into the proteome of Arion vulgaris.</title>
        <authorList>
            <person name="Aradska J."/>
            <person name="Bulat T."/>
            <person name="Smidak R."/>
            <person name="Sarate P."/>
            <person name="Gangsoo J."/>
            <person name="Sialana F."/>
            <person name="Bilban M."/>
            <person name="Lubec G."/>
        </authorList>
    </citation>
    <scope>NUCLEOTIDE SEQUENCE</scope>
    <source>
        <tissue evidence="1">Skin</tissue>
    </source>
</reference>
<dbReference type="AlphaFoldDB" id="A0A0B6XUS5"/>
<dbReference type="Gene3D" id="2.30.29.30">
    <property type="entry name" value="Pleckstrin-homology domain (PH domain)/Phosphotyrosine-binding domain (PTB)"/>
    <property type="match status" value="1"/>
</dbReference>
<dbReference type="EMBL" id="HACG01000406">
    <property type="protein sequence ID" value="CEK47271.1"/>
    <property type="molecule type" value="Transcribed_RNA"/>
</dbReference>
<evidence type="ECO:0000313" key="1">
    <source>
        <dbReference type="EMBL" id="CEK47271.1"/>
    </source>
</evidence>
<protein>
    <recommendedName>
        <fullName evidence="2">GRAM domain-containing protein</fullName>
    </recommendedName>
</protein>
<feature type="non-terminal residue" evidence="1">
    <location>
        <position position="114"/>
    </location>
</feature>
<sequence>VASAFFDGDLEPKLLQGERVISRADSVLMYAPFSDRKRGISGHLFVTNFKISFLTADKSSYPDGDNNKYLRRNKLLENTDIPLTCVDSIYQISSGARRRKLLPGSSVASTTTKY</sequence>
<dbReference type="SUPFAM" id="SSF50729">
    <property type="entry name" value="PH domain-like"/>
    <property type="match status" value="1"/>
</dbReference>